<dbReference type="InterPro" id="IPR029058">
    <property type="entry name" value="AB_hydrolase_fold"/>
</dbReference>
<name>A0ABR2Y8L1_9PEZI</name>
<feature type="domain" description="Epoxide hydrolase N-terminal" evidence="4">
    <location>
        <begin position="562"/>
        <end position="642"/>
    </location>
</feature>
<dbReference type="EMBL" id="JARVKM010000001">
    <property type="protein sequence ID" value="KAK9783553.1"/>
    <property type="molecule type" value="Genomic_DNA"/>
</dbReference>
<feature type="region of interest" description="Disordered" evidence="3">
    <location>
        <begin position="49"/>
        <end position="70"/>
    </location>
</feature>
<evidence type="ECO:0000256" key="2">
    <source>
        <dbReference type="ARBA" id="ARBA00022801"/>
    </source>
</evidence>
<proteinExistence type="inferred from homology"/>
<keyword evidence="6" id="KW-1185">Reference proteome</keyword>
<evidence type="ECO:0000256" key="1">
    <source>
        <dbReference type="ARBA" id="ARBA00010088"/>
    </source>
</evidence>
<dbReference type="Proteomes" id="UP001465668">
    <property type="component" value="Unassembled WGS sequence"/>
</dbReference>
<organism evidence="5 6">
    <name type="scientific">Seiridium cardinale</name>
    <dbReference type="NCBI Taxonomy" id="138064"/>
    <lineage>
        <taxon>Eukaryota</taxon>
        <taxon>Fungi</taxon>
        <taxon>Dikarya</taxon>
        <taxon>Ascomycota</taxon>
        <taxon>Pezizomycotina</taxon>
        <taxon>Sordariomycetes</taxon>
        <taxon>Xylariomycetidae</taxon>
        <taxon>Amphisphaeriales</taxon>
        <taxon>Sporocadaceae</taxon>
        <taxon>Seiridium</taxon>
    </lineage>
</organism>
<sequence length="911" mass="101931">MTLNTKKVKSGKKSMAPAPFNPTQSNNSPAVSKAKRNFLALPSIDGRKYTKRRKVDPSDSMPISSMAEPGPDTYGQAVDLDRLANCLGQLHRVTKSEGHPDRLFDLATKLVLQITQNAPRLWKQIMSKKVYRVKKMSPVVCLAIYAFYTTAEINKTKRLKEDVQRGKAALRSWPLSSWTGEDETRWGNIETTHDTDNSDDEIPGPTSSQPQAAKSAHNKGRHAVQAPTHEIEPPNLHAPGNFKGESPNPIHSDTTWDCLNCESPSPKPQGRREPSILVSHDQPISRPTTRPEVPNTLSPPLDTPQKATQQTYQDNQQAVPGSHADSNSSTPASEKLANLEMNHETTSAIASSETSQERILRATGYHQNNNGHDQDHHANGQGTFQYYNGGETHRAPYHGDRPDRHPSFYQNHHYPPAPPHWFPHPGSNTGQPPAWYGPPSYGHYVPPASHALPSYGNPWSLPARPYDEHNHAETNSHYRPQTQYPFVPLSGSNDQNSHLELRPDLQSSMEIQDSAPVDGYNGRQLQILAVYLGYGYSLDDTDEKFDAVYWCLSPVGPITFERSQQNRKYGITAEWLQNAKKQWLQFDWRKAERRINSFPNFTSHIHELGTDFKIHFVGLFSERMDAVPVLMLHGWPGSFLEFLPILNDLKTRYTPATLPYHIVVPSLPGYAFSSAPPIDRDFRLEDAARILDTLMVGLGFGDGYVVQGGDVGSKVARVLGATSPTVRAVHINFCIMPDPGNISETEYNDLEKKGLERASWFSRLGSAYALEHATKPATIGLTLSASPLAMLAWVGEKFLDWTDEDLSLEIILESVCLYWLSGCFSTSLWPYRQLFTPGNVGAHENPEWYLQKPLGMSWFPKEIAPVPRAWTASTGNLVFFKQHDHGGHFAAVEQPSVLLKDLEDFISQVWQ</sequence>
<feature type="region of interest" description="Disordered" evidence="3">
    <location>
        <begin position="179"/>
        <end position="333"/>
    </location>
</feature>
<feature type="region of interest" description="Disordered" evidence="3">
    <location>
        <begin position="1"/>
        <end position="34"/>
    </location>
</feature>
<feature type="compositionally biased region" description="Polar residues" evidence="3">
    <location>
        <begin position="305"/>
        <end position="332"/>
    </location>
</feature>
<dbReference type="SUPFAM" id="SSF53474">
    <property type="entry name" value="alpha/beta-Hydrolases"/>
    <property type="match status" value="1"/>
</dbReference>
<evidence type="ECO:0000313" key="6">
    <source>
        <dbReference type="Proteomes" id="UP001465668"/>
    </source>
</evidence>
<dbReference type="Pfam" id="PF06441">
    <property type="entry name" value="EHN"/>
    <property type="match status" value="1"/>
</dbReference>
<evidence type="ECO:0000259" key="4">
    <source>
        <dbReference type="Pfam" id="PF06441"/>
    </source>
</evidence>
<protein>
    <submittedName>
        <fullName evidence="5">Epoxide hydrolase N-terminal domain-containing protein</fullName>
    </submittedName>
</protein>
<dbReference type="PANTHER" id="PTHR21661">
    <property type="entry name" value="EPOXIDE HYDROLASE 1-RELATED"/>
    <property type="match status" value="1"/>
</dbReference>
<keyword evidence="2 5" id="KW-0378">Hydrolase</keyword>
<feature type="compositionally biased region" description="Polar residues" evidence="3">
    <location>
        <begin position="21"/>
        <end position="30"/>
    </location>
</feature>
<accession>A0ABR2Y8L1</accession>
<dbReference type="Gene3D" id="3.40.50.1820">
    <property type="entry name" value="alpha/beta hydrolase"/>
    <property type="match status" value="1"/>
</dbReference>
<evidence type="ECO:0000313" key="5">
    <source>
        <dbReference type="EMBL" id="KAK9783553.1"/>
    </source>
</evidence>
<gene>
    <name evidence="5" type="ORF">SCAR479_00112</name>
</gene>
<dbReference type="PANTHER" id="PTHR21661:SF39">
    <property type="entry name" value="HYDROLASE, PUTATIVE (AFU_ORTHOLOGUE AFUA_3G08960)-RELATED"/>
    <property type="match status" value="1"/>
</dbReference>
<comment type="similarity">
    <text evidence="1">Belongs to the peptidase S33 family.</text>
</comment>
<dbReference type="InterPro" id="IPR010497">
    <property type="entry name" value="Epoxide_hydro_N"/>
</dbReference>
<reference evidence="5 6" key="1">
    <citation type="submission" date="2024-02" db="EMBL/GenBank/DDBJ databases">
        <title>First draft genome assembly of two strains of Seiridium cardinale.</title>
        <authorList>
            <person name="Emiliani G."/>
            <person name="Scali E."/>
        </authorList>
    </citation>
    <scope>NUCLEOTIDE SEQUENCE [LARGE SCALE GENOMIC DNA]</scope>
    <source>
        <strain evidence="5 6">BM-138-000479</strain>
    </source>
</reference>
<dbReference type="GO" id="GO:0016787">
    <property type="term" value="F:hydrolase activity"/>
    <property type="evidence" value="ECO:0007669"/>
    <property type="project" value="UniProtKB-KW"/>
</dbReference>
<feature type="compositionally biased region" description="Basic residues" evidence="3">
    <location>
        <begin position="1"/>
        <end position="12"/>
    </location>
</feature>
<comment type="caution">
    <text evidence="5">The sequence shown here is derived from an EMBL/GenBank/DDBJ whole genome shotgun (WGS) entry which is preliminary data.</text>
</comment>
<evidence type="ECO:0000256" key="3">
    <source>
        <dbReference type="SAM" id="MobiDB-lite"/>
    </source>
</evidence>
<dbReference type="PRINTS" id="PR00412">
    <property type="entry name" value="EPOXHYDRLASE"/>
</dbReference>
<dbReference type="InterPro" id="IPR000639">
    <property type="entry name" value="Epox_hydrolase-like"/>
</dbReference>